<organism evidence="1 2">
    <name type="scientific">Limnobaculum zhutongyuii</name>
    <dbReference type="NCBI Taxonomy" id="2498113"/>
    <lineage>
        <taxon>Bacteria</taxon>
        <taxon>Pseudomonadati</taxon>
        <taxon>Pseudomonadota</taxon>
        <taxon>Gammaproteobacteria</taxon>
        <taxon>Enterobacterales</taxon>
        <taxon>Budviciaceae</taxon>
        <taxon>Limnobaculum</taxon>
    </lineage>
</organism>
<accession>A0A411WIN8</accession>
<proteinExistence type="predicted"/>
<reference evidence="1 2" key="1">
    <citation type="submission" date="2019-03" db="EMBL/GenBank/DDBJ databases">
        <title>Pragia sp. nov. isolated from the gut tract of Carduelis flavirostris.</title>
        <authorList>
            <person name="Ge Y."/>
        </authorList>
    </citation>
    <scope>NUCLEOTIDE SEQUENCE [LARGE SCALE GENOMIC DNA]</scope>
    <source>
        <strain evidence="1 2">CF-458</strain>
    </source>
</reference>
<dbReference type="AlphaFoldDB" id="A0A411WIN8"/>
<keyword evidence="2" id="KW-1185">Reference proteome</keyword>
<evidence type="ECO:0000313" key="2">
    <source>
        <dbReference type="Proteomes" id="UP000293154"/>
    </source>
</evidence>
<dbReference type="EMBL" id="CP034752">
    <property type="protein sequence ID" value="QBH96064.1"/>
    <property type="molecule type" value="Genomic_DNA"/>
</dbReference>
<gene>
    <name evidence="1" type="ORF">EKN56_06420</name>
</gene>
<sequence>MSDKAILQALFNQQRLQILELGTVHNKFSDDYLFAWESGVYPLFSDTDGSVPQRPHEVYKDNFVVSPEQVKNIFDFLCTRSREKQPPTFYELEDHFGGKFDGSYGRGTLIDCCRYFFLHRCFDKTFWPILLTPMQHPSEATYLDEPLDRDDIFFN</sequence>
<dbReference type="RefSeq" id="WP_130591018.1">
    <property type="nucleotide sequence ID" value="NZ_CP034752.1"/>
</dbReference>
<dbReference type="KEGG" id="prag:EKN56_06420"/>
<evidence type="ECO:0000313" key="1">
    <source>
        <dbReference type="EMBL" id="QBH96064.1"/>
    </source>
</evidence>
<dbReference type="Proteomes" id="UP000293154">
    <property type="component" value="Chromosome"/>
</dbReference>
<protein>
    <submittedName>
        <fullName evidence="1">Uncharacterized protein</fullName>
    </submittedName>
</protein>
<dbReference type="OrthoDB" id="6400802at2"/>
<name>A0A411WIN8_9GAMM</name>